<evidence type="ECO:0000313" key="8">
    <source>
        <dbReference type="Proteomes" id="UP000622317"/>
    </source>
</evidence>
<gene>
    <name evidence="7" type="ORF">IEN85_17320</name>
</gene>
<dbReference type="Pfam" id="PF09335">
    <property type="entry name" value="VTT_dom"/>
    <property type="match status" value="1"/>
</dbReference>
<keyword evidence="2" id="KW-0677">Repeat</keyword>
<keyword evidence="5" id="KW-0812">Transmembrane</keyword>
<keyword evidence="4" id="KW-0443">Lipid metabolism</keyword>
<feature type="domain" description="PLD phosphodiesterase" evidence="6">
    <location>
        <begin position="348"/>
        <end position="375"/>
    </location>
</feature>
<dbReference type="RefSeq" id="WP_191618363.1">
    <property type="nucleotide sequence ID" value="NZ_JACYFG010000040.1"/>
</dbReference>
<dbReference type="InterPro" id="IPR025202">
    <property type="entry name" value="PLD-like_dom"/>
</dbReference>
<dbReference type="InterPro" id="IPR001736">
    <property type="entry name" value="PLipase_D/transphosphatidylase"/>
</dbReference>
<dbReference type="GO" id="GO:0004630">
    <property type="term" value="F:phospholipase D activity"/>
    <property type="evidence" value="ECO:0007669"/>
    <property type="project" value="UniProtKB-EC"/>
</dbReference>
<comment type="caution">
    <text evidence="7">The sequence shown here is derived from an EMBL/GenBank/DDBJ whole genome shotgun (WGS) entry which is preliminary data.</text>
</comment>
<feature type="transmembrane region" description="Helical" evidence="5">
    <location>
        <begin position="492"/>
        <end position="510"/>
    </location>
</feature>
<sequence length="706" mass="78321">METENSHQILQAGRNCTCIRKASRLSILVEGEAYYPTLRQALIKAERRIAIVAWEFHSQTELCHSDPADGYPTEIGPLLDALLEEKPELEVHVLVWDHSLIYLPEREMKLFSEWRKNAHPRLHFVEDETAPSGASHHQKIVTIDDRLVFAGGMDVSISRWDTSEHRPNEERRINPDGKHYPPYHDIHAAFEGDLATALCEVVYDRWEHATGEQISLNASESELWPDALEATFEDVDVSVSQILSSPEEKPSEIEQLHLDLIAAAKDFIYIENQYLASKTLTEALAARLQEEDGPDVIILLPAETSGWLVQSTVGVMRDRLLQVLHESDRHGRLLTCSPASFDEEGNKANIYVHAKLIVVDDRILKIGSSNLNNRSMGVDSEIDLCIERLDTCDKIKKLRQSLIANHLGLSEPRWAEIEENEASLAKAIRQGSDSESSRQLLPLEYGCDSELKEKLAESELLDPDSPPDPEFHISQSLPDDERHLVLKRITKVAVALTAIVLVGIGFYWAWGQLLSEERARAMLESIKDNSWLPLVVFLTFTIGGSLGISLNFMLVTTAVVLGTQYALLYGISGAMLSSCIGYYLGKTLGKSLLQKLNSKTVAALDEKLANRSFKSVAFVRLLPIAPFFIVNMAAGASQLKFKPYLIGTLLGMAPGMSAVVLLANRAEAFAHQPSLSTSLSLGAVAALLLAAFLYLRKLLAAKPHAS</sequence>
<feature type="transmembrane region" description="Helical" evidence="5">
    <location>
        <begin position="617"/>
        <end position="637"/>
    </location>
</feature>
<dbReference type="PANTHER" id="PTHR18896:SF76">
    <property type="entry name" value="PHOSPHOLIPASE"/>
    <property type="match status" value="1"/>
</dbReference>
<name>A0A927FBB2_9BACT</name>
<dbReference type="SMART" id="SM00155">
    <property type="entry name" value="PLDc"/>
    <property type="match status" value="2"/>
</dbReference>
<evidence type="ECO:0000256" key="5">
    <source>
        <dbReference type="SAM" id="Phobius"/>
    </source>
</evidence>
<keyword evidence="8" id="KW-1185">Reference proteome</keyword>
<feature type="transmembrane region" description="Helical" evidence="5">
    <location>
        <begin position="531"/>
        <end position="554"/>
    </location>
</feature>
<accession>A0A927FBB2</accession>
<evidence type="ECO:0000256" key="1">
    <source>
        <dbReference type="ARBA" id="ARBA00000798"/>
    </source>
</evidence>
<reference evidence="7" key="1">
    <citation type="submission" date="2020-09" db="EMBL/GenBank/DDBJ databases">
        <title>Pelagicoccus enzymogenes sp. nov. with an EPS production, isolated from marine sediment.</title>
        <authorList>
            <person name="Feng X."/>
        </authorList>
    </citation>
    <scope>NUCLEOTIDE SEQUENCE</scope>
    <source>
        <strain evidence="7">NFK12</strain>
    </source>
</reference>
<keyword evidence="3" id="KW-0378">Hydrolase</keyword>
<evidence type="ECO:0000256" key="4">
    <source>
        <dbReference type="ARBA" id="ARBA00023098"/>
    </source>
</evidence>
<protein>
    <submittedName>
        <fullName evidence="7">VTT domain-containing protein</fullName>
    </submittedName>
</protein>
<dbReference type="InterPro" id="IPR032816">
    <property type="entry name" value="VTT_dom"/>
</dbReference>
<dbReference type="Gene3D" id="3.30.870.10">
    <property type="entry name" value="Endonuclease Chain A"/>
    <property type="match status" value="2"/>
</dbReference>
<dbReference type="InterPro" id="IPR015679">
    <property type="entry name" value="PLipase_D_fam"/>
</dbReference>
<evidence type="ECO:0000256" key="2">
    <source>
        <dbReference type="ARBA" id="ARBA00022737"/>
    </source>
</evidence>
<dbReference type="PROSITE" id="PS50035">
    <property type="entry name" value="PLD"/>
    <property type="match status" value="2"/>
</dbReference>
<dbReference type="PANTHER" id="PTHR18896">
    <property type="entry name" value="PHOSPHOLIPASE D"/>
    <property type="match status" value="1"/>
</dbReference>
<evidence type="ECO:0000256" key="3">
    <source>
        <dbReference type="ARBA" id="ARBA00022801"/>
    </source>
</evidence>
<dbReference type="GO" id="GO:0009395">
    <property type="term" value="P:phospholipid catabolic process"/>
    <property type="evidence" value="ECO:0007669"/>
    <property type="project" value="TreeGrafter"/>
</dbReference>
<evidence type="ECO:0000259" key="6">
    <source>
        <dbReference type="PROSITE" id="PS50035"/>
    </source>
</evidence>
<organism evidence="7 8">
    <name type="scientific">Pelagicoccus enzymogenes</name>
    <dbReference type="NCBI Taxonomy" id="2773457"/>
    <lineage>
        <taxon>Bacteria</taxon>
        <taxon>Pseudomonadati</taxon>
        <taxon>Verrucomicrobiota</taxon>
        <taxon>Opitutia</taxon>
        <taxon>Puniceicoccales</taxon>
        <taxon>Pelagicoccaceae</taxon>
        <taxon>Pelagicoccus</taxon>
    </lineage>
</organism>
<dbReference type="Proteomes" id="UP000622317">
    <property type="component" value="Unassembled WGS sequence"/>
</dbReference>
<evidence type="ECO:0000313" key="7">
    <source>
        <dbReference type="EMBL" id="MBD5781264.1"/>
    </source>
</evidence>
<dbReference type="CDD" id="cd09140">
    <property type="entry name" value="PLDc_vPLD1_2_like_bac_1"/>
    <property type="match status" value="1"/>
</dbReference>
<keyword evidence="5" id="KW-1133">Transmembrane helix</keyword>
<feature type="transmembrane region" description="Helical" evidence="5">
    <location>
        <begin position="643"/>
        <end position="663"/>
    </location>
</feature>
<feature type="transmembrane region" description="Helical" evidence="5">
    <location>
        <begin position="675"/>
        <end position="695"/>
    </location>
</feature>
<dbReference type="AlphaFoldDB" id="A0A927FBB2"/>
<comment type="catalytic activity">
    <reaction evidence="1">
        <text>a 1,2-diacyl-sn-glycero-3-phosphocholine + H2O = a 1,2-diacyl-sn-glycero-3-phosphate + choline + H(+)</text>
        <dbReference type="Rhea" id="RHEA:14445"/>
        <dbReference type="ChEBI" id="CHEBI:15354"/>
        <dbReference type="ChEBI" id="CHEBI:15377"/>
        <dbReference type="ChEBI" id="CHEBI:15378"/>
        <dbReference type="ChEBI" id="CHEBI:57643"/>
        <dbReference type="ChEBI" id="CHEBI:58608"/>
        <dbReference type="EC" id="3.1.4.4"/>
    </reaction>
</comment>
<feature type="transmembrane region" description="Helical" evidence="5">
    <location>
        <begin position="566"/>
        <end position="585"/>
    </location>
</feature>
<proteinExistence type="predicted"/>
<dbReference type="EMBL" id="JACYFG010000040">
    <property type="protein sequence ID" value="MBD5781264.1"/>
    <property type="molecule type" value="Genomic_DNA"/>
</dbReference>
<dbReference type="CDD" id="cd09143">
    <property type="entry name" value="PLDc_vPLD1_2_like_bac_2"/>
    <property type="match status" value="1"/>
</dbReference>
<feature type="domain" description="PLD phosphodiesterase" evidence="6">
    <location>
        <begin position="132"/>
        <end position="159"/>
    </location>
</feature>
<keyword evidence="5" id="KW-0472">Membrane</keyword>
<dbReference type="SUPFAM" id="SSF56024">
    <property type="entry name" value="Phospholipase D/nuclease"/>
    <property type="match status" value="2"/>
</dbReference>
<dbReference type="Pfam" id="PF13091">
    <property type="entry name" value="PLDc_2"/>
    <property type="match status" value="1"/>
</dbReference>